<dbReference type="InterPro" id="IPR051448">
    <property type="entry name" value="CdaR-like_regulators"/>
</dbReference>
<dbReference type="EMBL" id="JACHNG010000001">
    <property type="protein sequence ID" value="MBB4779747.1"/>
    <property type="molecule type" value="Genomic_DNA"/>
</dbReference>
<dbReference type="PANTHER" id="PTHR33744">
    <property type="entry name" value="CARBOHYDRATE DIACID REGULATOR"/>
    <property type="match status" value="1"/>
</dbReference>
<organism evidence="2 3">
    <name type="scientific">Streptomyces rapamycinicus</name>
    <dbReference type="NCBI Taxonomy" id="1226757"/>
    <lineage>
        <taxon>Bacteria</taxon>
        <taxon>Bacillati</taxon>
        <taxon>Actinomycetota</taxon>
        <taxon>Actinomycetes</taxon>
        <taxon>Kitasatosporales</taxon>
        <taxon>Streptomycetaceae</taxon>
        <taxon>Streptomyces</taxon>
        <taxon>Streptomyces violaceusniger group</taxon>
    </lineage>
</organism>
<dbReference type="RefSeq" id="WP_020865688.1">
    <property type="nucleotide sequence ID" value="NZ_CP157809.1"/>
</dbReference>
<gene>
    <name evidence="2" type="ORF">BJY27_000708</name>
</gene>
<evidence type="ECO:0000313" key="2">
    <source>
        <dbReference type="EMBL" id="MBB4779747.1"/>
    </source>
</evidence>
<keyword evidence="3" id="KW-1185">Reference proteome</keyword>
<evidence type="ECO:0000313" key="3">
    <source>
        <dbReference type="Proteomes" id="UP000530530"/>
    </source>
</evidence>
<reference evidence="2 3" key="1">
    <citation type="submission" date="2020-08" db="EMBL/GenBank/DDBJ databases">
        <title>Sequencing the genomes of 1000 actinobacteria strains.</title>
        <authorList>
            <person name="Klenk H.-P."/>
        </authorList>
    </citation>
    <scope>NUCLEOTIDE SEQUENCE [LARGE SCALE GENOMIC DNA]</scope>
    <source>
        <strain evidence="2 3">DSM 41530</strain>
    </source>
</reference>
<name>A0ABR6LD90_9ACTN</name>
<dbReference type="Proteomes" id="UP000530530">
    <property type="component" value="Unassembled WGS sequence"/>
</dbReference>
<accession>A0ABR6LD90</accession>
<dbReference type="PANTHER" id="PTHR33744:SF15">
    <property type="entry name" value="CARBOHYDRATE DIACID REGULATOR"/>
    <property type="match status" value="1"/>
</dbReference>
<dbReference type="Gene3D" id="1.10.10.2840">
    <property type="entry name" value="PucR C-terminal helix-turn-helix domain"/>
    <property type="match status" value="1"/>
</dbReference>
<proteinExistence type="predicted"/>
<keyword evidence="2" id="KW-0238">DNA-binding</keyword>
<feature type="domain" description="PucR C-terminal helix-turn-helix" evidence="1">
    <location>
        <begin position="18"/>
        <end position="76"/>
    </location>
</feature>
<comment type="caution">
    <text evidence="2">The sequence shown here is derived from an EMBL/GenBank/DDBJ whole genome shotgun (WGS) entry which is preliminary data.</text>
</comment>
<dbReference type="Pfam" id="PF13556">
    <property type="entry name" value="HTH_30"/>
    <property type="match status" value="1"/>
</dbReference>
<evidence type="ECO:0000259" key="1">
    <source>
        <dbReference type="Pfam" id="PF13556"/>
    </source>
</evidence>
<sequence length="87" mass="9735">MLGGLDRPDVTDAEKDRLLRTVRVHLAGNGSIADTAKAVYCHRNTVQHRFARFCELTGHDIRHPEDAALIALALRATDRRDRTEETG</sequence>
<protein>
    <submittedName>
        <fullName evidence="2">DNA-binding PucR family transcriptional regulator</fullName>
    </submittedName>
</protein>
<dbReference type="GO" id="GO:0003677">
    <property type="term" value="F:DNA binding"/>
    <property type="evidence" value="ECO:0007669"/>
    <property type="project" value="UniProtKB-KW"/>
</dbReference>
<dbReference type="InterPro" id="IPR025736">
    <property type="entry name" value="PucR_C-HTH_dom"/>
</dbReference>
<dbReference type="InterPro" id="IPR042070">
    <property type="entry name" value="PucR_C-HTH_sf"/>
</dbReference>